<organism evidence="1 2">
    <name type="scientific">Haemophilus pittmaniae HK 85</name>
    <dbReference type="NCBI Taxonomy" id="1035188"/>
    <lineage>
        <taxon>Bacteria</taxon>
        <taxon>Pseudomonadati</taxon>
        <taxon>Pseudomonadota</taxon>
        <taxon>Gammaproteobacteria</taxon>
        <taxon>Pasteurellales</taxon>
        <taxon>Pasteurellaceae</taxon>
        <taxon>Haemophilus</taxon>
    </lineage>
</organism>
<reference evidence="1 2" key="1">
    <citation type="submission" date="2011-07" db="EMBL/GenBank/DDBJ databases">
        <authorList>
            <person name="Harkins D.M."/>
            <person name="Madupu R."/>
            <person name="Durkin A.S."/>
            <person name="Torralba M."/>
            <person name="Methe B."/>
            <person name="Sutton G.G."/>
            <person name="Nelson K.E."/>
        </authorList>
    </citation>
    <scope>NUCLEOTIDE SEQUENCE [LARGE SCALE GENOMIC DNA]</scope>
    <source>
        <strain evidence="1 2">HK 85</strain>
    </source>
</reference>
<gene>
    <name evidence="1" type="ORF">HMPREF9952_2137</name>
</gene>
<protein>
    <submittedName>
        <fullName evidence="1">Uncharacterized protein</fullName>
    </submittedName>
</protein>
<accession>F9Q678</accession>
<evidence type="ECO:0000313" key="1">
    <source>
        <dbReference type="EMBL" id="EGV07185.1"/>
    </source>
</evidence>
<comment type="caution">
    <text evidence="1">The sequence shown here is derived from an EMBL/GenBank/DDBJ whole genome shotgun (WGS) entry which is preliminary data.</text>
</comment>
<dbReference type="EMBL" id="AFUV01000004">
    <property type="protein sequence ID" value="EGV07185.1"/>
    <property type="molecule type" value="Genomic_DNA"/>
</dbReference>
<dbReference type="AlphaFoldDB" id="F9Q678"/>
<name>F9Q678_9PAST</name>
<evidence type="ECO:0000313" key="2">
    <source>
        <dbReference type="Proteomes" id="UP000006235"/>
    </source>
</evidence>
<sequence>MIGKTVKNTPKEVFKNISNKINGLYAILTKTFILKGAFNA</sequence>
<proteinExistence type="predicted"/>
<dbReference type="Proteomes" id="UP000006235">
    <property type="component" value="Unassembled WGS sequence"/>
</dbReference>